<dbReference type="Pfam" id="PF03309">
    <property type="entry name" value="Pan_kinase"/>
    <property type="match status" value="1"/>
</dbReference>
<dbReference type="GO" id="GO:0005524">
    <property type="term" value="F:ATP binding"/>
    <property type="evidence" value="ECO:0007669"/>
    <property type="project" value="UniProtKB-KW"/>
</dbReference>
<evidence type="ECO:0000256" key="3">
    <source>
        <dbReference type="ARBA" id="ARBA00011738"/>
    </source>
</evidence>
<comment type="similarity">
    <text evidence="11">Belongs to the type III pantothenate kinase family.</text>
</comment>
<reference evidence="13" key="1">
    <citation type="submission" date="2018-06" db="EMBL/GenBank/DDBJ databases">
        <authorList>
            <person name="Zhirakovskaya E."/>
        </authorList>
    </citation>
    <scope>NUCLEOTIDE SEQUENCE</scope>
</reference>
<comment type="cofactor">
    <cofactor evidence="1">
        <name>K(+)</name>
        <dbReference type="ChEBI" id="CHEBI:29103"/>
    </cofactor>
</comment>
<dbReference type="HAMAP" id="MF_01274">
    <property type="entry name" value="Pantothen_kinase_3"/>
    <property type="match status" value="1"/>
</dbReference>
<evidence type="ECO:0000256" key="4">
    <source>
        <dbReference type="ARBA" id="ARBA00022490"/>
    </source>
</evidence>
<keyword evidence="10" id="KW-0173">Coenzyme A biosynthesis</keyword>
<name>A0A3B0UX70_9ZZZZ</name>
<dbReference type="SUPFAM" id="SSF53067">
    <property type="entry name" value="Actin-like ATPase domain"/>
    <property type="match status" value="2"/>
</dbReference>
<keyword evidence="9" id="KW-0630">Potassium</keyword>
<dbReference type="CDD" id="cd24015">
    <property type="entry name" value="ASKHA_NBD_PanK-III"/>
    <property type="match status" value="1"/>
</dbReference>
<gene>
    <name evidence="13" type="ORF">MNBD_DELTA03-377</name>
</gene>
<evidence type="ECO:0000256" key="8">
    <source>
        <dbReference type="ARBA" id="ARBA00022840"/>
    </source>
</evidence>
<accession>A0A3B0UX70</accession>
<evidence type="ECO:0000256" key="12">
    <source>
        <dbReference type="ARBA" id="ARBA00040883"/>
    </source>
</evidence>
<keyword evidence="8" id="KW-0067">ATP-binding</keyword>
<evidence type="ECO:0000256" key="7">
    <source>
        <dbReference type="ARBA" id="ARBA00022777"/>
    </source>
</evidence>
<dbReference type="PANTHER" id="PTHR34265:SF1">
    <property type="entry name" value="TYPE III PANTOTHENATE KINASE"/>
    <property type="match status" value="1"/>
</dbReference>
<keyword evidence="6" id="KW-0547">Nucleotide-binding</keyword>
<evidence type="ECO:0000256" key="2">
    <source>
        <dbReference type="ARBA" id="ARBA00004496"/>
    </source>
</evidence>
<organism evidence="13">
    <name type="scientific">hydrothermal vent metagenome</name>
    <dbReference type="NCBI Taxonomy" id="652676"/>
    <lineage>
        <taxon>unclassified sequences</taxon>
        <taxon>metagenomes</taxon>
        <taxon>ecological metagenomes</taxon>
    </lineage>
</organism>
<sequence>MLLTIDIGNSHTVVGLFAAEGLLYNWRIQTNHRATADEIAACLHGLFSMRGIHFTALTGMVIANVVPPLEESWLNFARQLSLTPLMVTNRLDLGIPICTADPSEVGADRLVNAVAGFHKFSQALIIVDFGTATTFDCVSERGEYLGGAIAPGLVISLEALGVRTARLPQVHLKPPEAAIGRDTVSAIQSGVMFGYSGLIEGLIKRLSSEFTGGQPLVLATGGIARLIAPLTPAVKHIEPLLTLEGLKLIYERCAS</sequence>
<evidence type="ECO:0000256" key="6">
    <source>
        <dbReference type="ARBA" id="ARBA00022741"/>
    </source>
</evidence>
<evidence type="ECO:0000256" key="10">
    <source>
        <dbReference type="ARBA" id="ARBA00022993"/>
    </source>
</evidence>
<evidence type="ECO:0000256" key="5">
    <source>
        <dbReference type="ARBA" id="ARBA00022679"/>
    </source>
</evidence>
<keyword evidence="7 13" id="KW-0418">Kinase</keyword>
<dbReference type="InterPro" id="IPR004619">
    <property type="entry name" value="Type_III_PanK"/>
</dbReference>
<dbReference type="AlphaFoldDB" id="A0A3B0UX70"/>
<protein>
    <recommendedName>
        <fullName evidence="12">Type III pantothenate kinase</fullName>
    </recommendedName>
</protein>
<dbReference type="GO" id="GO:0015937">
    <property type="term" value="P:coenzyme A biosynthetic process"/>
    <property type="evidence" value="ECO:0007669"/>
    <property type="project" value="UniProtKB-KW"/>
</dbReference>
<dbReference type="InterPro" id="IPR043129">
    <property type="entry name" value="ATPase_NBD"/>
</dbReference>
<dbReference type="GO" id="GO:0004594">
    <property type="term" value="F:pantothenate kinase activity"/>
    <property type="evidence" value="ECO:0007669"/>
    <property type="project" value="InterPro"/>
</dbReference>
<dbReference type="NCBIfam" id="NF009855">
    <property type="entry name" value="PRK13321.1"/>
    <property type="match status" value="1"/>
</dbReference>
<dbReference type="EMBL" id="UOEX01000138">
    <property type="protein sequence ID" value="VAW35718.1"/>
    <property type="molecule type" value="Genomic_DNA"/>
</dbReference>
<proteinExistence type="inferred from homology"/>
<evidence type="ECO:0000256" key="9">
    <source>
        <dbReference type="ARBA" id="ARBA00022958"/>
    </source>
</evidence>
<comment type="subcellular location">
    <subcellularLocation>
        <location evidence="2">Cytoplasm</location>
    </subcellularLocation>
</comment>
<evidence type="ECO:0000313" key="13">
    <source>
        <dbReference type="EMBL" id="VAW35718.1"/>
    </source>
</evidence>
<dbReference type="GO" id="GO:0005737">
    <property type="term" value="C:cytoplasm"/>
    <property type="evidence" value="ECO:0007669"/>
    <property type="project" value="UniProtKB-SubCell"/>
</dbReference>
<dbReference type="NCBIfam" id="TIGR00671">
    <property type="entry name" value="baf"/>
    <property type="match status" value="1"/>
</dbReference>
<comment type="subunit">
    <text evidence="3">Homodimer.</text>
</comment>
<dbReference type="Gene3D" id="3.30.420.40">
    <property type="match status" value="2"/>
</dbReference>
<keyword evidence="5 13" id="KW-0808">Transferase</keyword>
<keyword evidence="4" id="KW-0963">Cytoplasm</keyword>
<evidence type="ECO:0000256" key="11">
    <source>
        <dbReference type="ARBA" id="ARBA00038036"/>
    </source>
</evidence>
<dbReference type="PANTHER" id="PTHR34265">
    <property type="entry name" value="TYPE III PANTOTHENATE KINASE"/>
    <property type="match status" value="1"/>
</dbReference>
<evidence type="ECO:0000256" key="1">
    <source>
        <dbReference type="ARBA" id="ARBA00001958"/>
    </source>
</evidence>